<keyword evidence="1" id="KW-0597">Phosphoprotein</keyword>
<feature type="compositionally biased region" description="Low complexity" evidence="2">
    <location>
        <begin position="1203"/>
        <end position="1220"/>
    </location>
</feature>
<feature type="region of interest" description="Disordered" evidence="2">
    <location>
        <begin position="168"/>
        <end position="200"/>
    </location>
</feature>
<feature type="compositionally biased region" description="Low complexity" evidence="2">
    <location>
        <begin position="673"/>
        <end position="688"/>
    </location>
</feature>
<feature type="compositionally biased region" description="Basic residues" evidence="2">
    <location>
        <begin position="1731"/>
        <end position="1742"/>
    </location>
</feature>
<dbReference type="InterPro" id="IPR009738">
    <property type="entry name" value="BAT2_N"/>
</dbReference>
<feature type="compositionally biased region" description="Polar residues" evidence="2">
    <location>
        <begin position="745"/>
        <end position="756"/>
    </location>
</feature>
<reference evidence="4 5" key="1">
    <citation type="submission" date="2020-08" db="EMBL/GenBank/DDBJ databases">
        <authorList>
            <person name="Koutsovoulos G."/>
            <person name="Danchin GJ E."/>
        </authorList>
    </citation>
    <scope>NUCLEOTIDE SEQUENCE [LARGE SCALE GENOMIC DNA]</scope>
</reference>
<feature type="compositionally biased region" description="Basic and acidic residues" evidence="2">
    <location>
        <begin position="1719"/>
        <end position="1730"/>
    </location>
</feature>
<feature type="compositionally biased region" description="Polar residues" evidence="2">
    <location>
        <begin position="88"/>
        <end position="106"/>
    </location>
</feature>
<feature type="region of interest" description="Disordered" evidence="2">
    <location>
        <begin position="83"/>
        <end position="108"/>
    </location>
</feature>
<comment type="caution">
    <text evidence="4">The sequence shown here is derived from an EMBL/GenBank/DDBJ whole genome shotgun (WGS) entry which is preliminary data.</text>
</comment>
<name>A0A6V7XE16_MELEN</name>
<feature type="compositionally biased region" description="Polar residues" evidence="2">
    <location>
        <begin position="714"/>
        <end position="729"/>
    </location>
</feature>
<dbReference type="EMBL" id="CAJEWN010001450">
    <property type="protein sequence ID" value="CAD2197574.1"/>
    <property type="molecule type" value="Genomic_DNA"/>
</dbReference>
<accession>A0A6V7XE16</accession>
<organism evidence="4 5">
    <name type="scientific">Meloidogyne enterolobii</name>
    <name type="common">Root-knot nematode worm</name>
    <name type="synonym">Meloidogyne mayaguensis</name>
    <dbReference type="NCBI Taxonomy" id="390850"/>
    <lineage>
        <taxon>Eukaryota</taxon>
        <taxon>Metazoa</taxon>
        <taxon>Ecdysozoa</taxon>
        <taxon>Nematoda</taxon>
        <taxon>Chromadorea</taxon>
        <taxon>Rhabditida</taxon>
        <taxon>Tylenchina</taxon>
        <taxon>Tylenchomorpha</taxon>
        <taxon>Tylenchoidea</taxon>
        <taxon>Meloidogynidae</taxon>
        <taxon>Meloidogyninae</taxon>
        <taxon>Meloidogyne</taxon>
    </lineage>
</organism>
<feature type="compositionally biased region" description="Low complexity" evidence="2">
    <location>
        <begin position="1743"/>
        <end position="1770"/>
    </location>
</feature>
<feature type="region of interest" description="Disordered" evidence="2">
    <location>
        <begin position="632"/>
        <end position="756"/>
    </location>
</feature>
<feature type="compositionally biased region" description="Basic and acidic residues" evidence="2">
    <location>
        <begin position="730"/>
        <end position="739"/>
    </location>
</feature>
<feature type="compositionally biased region" description="Polar residues" evidence="2">
    <location>
        <begin position="1103"/>
        <end position="1127"/>
    </location>
</feature>
<feature type="region of interest" description="Disordered" evidence="2">
    <location>
        <begin position="1699"/>
        <end position="1777"/>
    </location>
</feature>
<feature type="compositionally biased region" description="Basic residues" evidence="2">
    <location>
        <begin position="1189"/>
        <end position="1202"/>
    </location>
</feature>
<dbReference type="Proteomes" id="UP000580250">
    <property type="component" value="Unassembled WGS sequence"/>
</dbReference>
<feature type="compositionally biased region" description="Polar residues" evidence="2">
    <location>
        <begin position="227"/>
        <end position="236"/>
    </location>
</feature>
<feature type="compositionally biased region" description="Polar residues" evidence="2">
    <location>
        <begin position="689"/>
        <end position="699"/>
    </location>
</feature>
<protein>
    <recommendedName>
        <fullName evidence="3">BAT2 N-terminal domain-containing protein</fullName>
    </recommendedName>
</protein>
<sequence>MPPPATLPSLKSEHGQDPSIVIVPQGGTGWNSKSTTPIVGAPEGNTGQSSLEKIAKNVSLDSRISSFSSANAAGAGHDLRPTWAKSASGHTTATSCPSSQFATPTESAPRVITKQNVNQDLAVQQQRCSSERDFPSLETAANAKFQGDGKKSPETDVLSAPIPLIRQPKPTGYIGASAPKPNAARKLPDRYCGGGQSAVSNSSQKYDILQRISKLSLEKEQTKKDSSPQQQIQNESLEAVDDNLPTQQSVKEESTIISEETGEVTATDFQSGIVPSTTVQQQVQNSPQQPITSTAFHQSTEAELVGDLQNLQQFSIPLNAPPPTLEHQHLQQMQQTFQMPPHVSSILGHPKQNCTQLQILKKWINVKINKEYIKFRNPITPFHMNMNVNSQSAPVPNTTIPLHFNQPPPQIPPQNMPNFHQQQQQRPPTGHVPVSHFEQHQQRDVVSVGVWGENPQPIARNDEHSHFVQRQQQTSQQSCENSGRVIESFGGVSGELEHSQTIGRWFQPPTSQPSYNQFGVQQNVQQNTTTGFRNGDCPPSLLSLDFKGSFNDYDQDVIGFRHPTNKNMQFGLSESQRNEQPNRVIENSSYANRQNRNVEHPRIQLFKHTSESLHESEEAVSPFQKYFEPIDSDLKQNDRAPAAHGKRGKKVDDRQIRDNRRKNSRAKQKGSKTSNSTSSTHSDTNTSTRQPSHFQQVFYNSGKTKQKGSKTSTYNKSRQQPSHNISDSISKGDGRKLPDRYFGGDQSNVSNSSQKYDNLQLNANLSVESDQAKKASPPHQQLQTKSFETADDCFIKQQVVKDEPVVPGLVGDVTPAAQQQQEVYQNLAQLQQPITSVAFHQSAQSVIVGGFQQPQQYTIPPLSAPPPTLEHHYLQQIQQTFQLPPHNHQVSAALGQPQQYCPQPQIYQIPPSMQMETPFHMNVNSQSAPVPNTTIPLHFNQPPPQIPPQNMPNFQQQRPPTGHVPVSHFEQHQQRDVVSVGVWGENPQPIARNDEHSHFVQRQQQTSQQSCENSGRVIESFGGVSGELEHSQTIGRWFQPPTSQPSYNQFGVQQNVQQNSTTGFRNGDCPPSLLSLDFKGSFNDYDQDVIGFRHPTNKNMQFGLSESQRNEQPNRVIENSSYSNRQNRNVEHPRIQLFKHTSESLHESEEAVSPFQKYFEPIDSDLKQNDRAPAAHGKRGKKVDDRHFRDTRKKNSRPKQKGSKTSNSTSSTHSDTNTSNRQPSHFQQVFYNSGKTKQKDQKHQLITNQDNNRHTILAIPFQKVMGENYPIVISVATNLMFRILRRNTTTYNLMQTFQWKMTKQRKFPLHINNYKPQQVVKDEPVVPGLVGDVTPAGFQSEICPSTTVQQQQQQEVYQNLAQLQQPITSVAFHQSAQSVIVGGFQQPQQYTIPPLSAPPPALEHHYLQQIQQTFQLPPHNHQVSAALGQPQQYCPQPQIYQIPPSMQMETPFHMNMNVNSQSAPVPNTTIPLHFNQPPPQIPPQNMPNFQQQRPPTGHVPVSHFEQHQRDVVSVGVWGENPQPIARNDEHSHFVQRQQQTSQQSCENSGRVIESFGGVSGELEQNQSIGRWFQPPTSQPSYNQFGVQQNVQQNSTTGFRNGDCPPSLLSLDFKGSFNDYDQDVIGFRHPTNKNMQFGLSETQRNEQPNRVIENSSYATQNRQNRNVEHPRIQLFKHTSESLHESEEAVSPFQKYFEPIDGDLKQNDRAPAAPHGKRGKKVDDRQIREYLNRKKPTGKPKQKGSKASNSTSSTHSETTTSTSRQAPPFQQLPAPPPTFNIWANLF</sequence>
<dbReference type="Pfam" id="PF07001">
    <property type="entry name" value="BAT2_N"/>
    <property type="match status" value="1"/>
</dbReference>
<evidence type="ECO:0000256" key="2">
    <source>
        <dbReference type="SAM" id="MobiDB-lite"/>
    </source>
</evidence>
<evidence type="ECO:0000313" key="4">
    <source>
        <dbReference type="EMBL" id="CAD2197574.1"/>
    </source>
</evidence>
<feature type="compositionally biased region" description="Basic residues" evidence="2">
    <location>
        <begin position="659"/>
        <end position="670"/>
    </location>
</feature>
<feature type="region of interest" description="Disordered" evidence="2">
    <location>
        <begin position="218"/>
        <end position="255"/>
    </location>
</feature>
<gene>
    <name evidence="4" type="ORF">MENT_LOCUS50836</name>
</gene>
<feature type="domain" description="BAT2 N-terminal" evidence="3">
    <location>
        <begin position="3"/>
        <end position="149"/>
    </location>
</feature>
<proteinExistence type="predicted"/>
<evidence type="ECO:0000313" key="5">
    <source>
        <dbReference type="Proteomes" id="UP000580250"/>
    </source>
</evidence>
<evidence type="ECO:0000259" key="3">
    <source>
        <dbReference type="Pfam" id="PF07001"/>
    </source>
</evidence>
<feature type="region of interest" description="Disordered" evidence="2">
    <location>
        <begin position="1103"/>
        <end position="1131"/>
    </location>
</feature>
<feature type="region of interest" description="Disordered" evidence="2">
    <location>
        <begin position="1"/>
        <end position="48"/>
    </location>
</feature>
<evidence type="ECO:0000256" key="1">
    <source>
        <dbReference type="ARBA" id="ARBA00022553"/>
    </source>
</evidence>
<feature type="region of interest" description="Disordered" evidence="2">
    <location>
        <begin position="1164"/>
        <end position="1224"/>
    </location>
</feature>
<dbReference type="OrthoDB" id="1939715at2759"/>